<organism evidence="1 2">
    <name type="scientific">Salisediminibacterium halotolerans</name>
    <dbReference type="NCBI Taxonomy" id="517425"/>
    <lineage>
        <taxon>Bacteria</taxon>
        <taxon>Bacillati</taxon>
        <taxon>Bacillota</taxon>
        <taxon>Bacilli</taxon>
        <taxon>Bacillales</taxon>
        <taxon>Bacillaceae</taxon>
        <taxon>Salisediminibacterium</taxon>
    </lineage>
</organism>
<dbReference type="STRING" id="1464123.SAMN05444126_103136"/>
<evidence type="ECO:0000313" key="2">
    <source>
        <dbReference type="Proteomes" id="UP000199318"/>
    </source>
</evidence>
<protein>
    <submittedName>
        <fullName evidence="1">Uncharacterized protein</fullName>
    </submittedName>
</protein>
<sequence length="39" mass="4368">MVFGRYACEINVKSMLIGFVASVTIAEKPLESEFMIDNN</sequence>
<proteinExistence type="predicted"/>
<gene>
    <name evidence="1" type="ORF">SAMN05444126_103136</name>
</gene>
<dbReference type="EMBL" id="FOGV01000003">
    <property type="protein sequence ID" value="SER63964.1"/>
    <property type="molecule type" value="Genomic_DNA"/>
</dbReference>
<evidence type="ECO:0000313" key="1">
    <source>
        <dbReference type="EMBL" id="SER63964.1"/>
    </source>
</evidence>
<reference evidence="2" key="1">
    <citation type="submission" date="2016-10" db="EMBL/GenBank/DDBJ databases">
        <authorList>
            <person name="de Groot N.N."/>
        </authorList>
    </citation>
    <scope>NUCLEOTIDE SEQUENCE [LARGE SCALE GENOMIC DNA]</scope>
    <source>
        <strain evidence="2">10nlg</strain>
    </source>
</reference>
<name>A0A1H9QU32_9BACI</name>
<dbReference type="AlphaFoldDB" id="A0A1H9QU32"/>
<dbReference type="Proteomes" id="UP000199318">
    <property type="component" value="Unassembled WGS sequence"/>
</dbReference>
<keyword evidence="2" id="KW-1185">Reference proteome</keyword>
<comment type="caution">
    <text evidence="1">The sequence shown here is derived from an EMBL/GenBank/DDBJ whole genome shotgun (WGS) entry which is preliminary data.</text>
</comment>
<accession>A0A1H9QU32</accession>